<accession>A0ABD1YGT8</accession>
<evidence type="ECO:0000313" key="3">
    <source>
        <dbReference type="Proteomes" id="UP001605036"/>
    </source>
</evidence>
<feature type="domain" description="AMP-dependent synthetase/ligase" evidence="1">
    <location>
        <begin position="3"/>
        <end position="71"/>
    </location>
</feature>
<dbReference type="PANTHER" id="PTHR43767">
    <property type="entry name" value="LONG-CHAIN-FATTY-ACID--COA LIGASE"/>
    <property type="match status" value="1"/>
</dbReference>
<keyword evidence="3" id="KW-1185">Reference proteome</keyword>
<comment type="caution">
    <text evidence="2">The sequence shown here is derived from an EMBL/GenBank/DDBJ whole genome shotgun (WGS) entry which is preliminary data.</text>
</comment>
<dbReference type="EMBL" id="JBHFFA010000004">
    <property type="protein sequence ID" value="KAL2628749.1"/>
    <property type="molecule type" value="Genomic_DNA"/>
</dbReference>
<dbReference type="AlphaFoldDB" id="A0ABD1YGT8"/>
<evidence type="ECO:0000313" key="2">
    <source>
        <dbReference type="EMBL" id="KAL2628749.1"/>
    </source>
</evidence>
<protein>
    <recommendedName>
        <fullName evidence="1">AMP-dependent synthetase/ligase domain-containing protein</fullName>
    </recommendedName>
</protein>
<dbReference type="Gene3D" id="3.40.50.980">
    <property type="match status" value="1"/>
</dbReference>
<sequence length="89" mass="9590">MRDVSLSYAEMGERIRALSRHLVKIVGVRPGQAVGLCMDRSFDHIAAVFAVLDAGGIYVPMDPELPQQRLALSGLYGQGCPTYGHSDSA</sequence>
<dbReference type="PANTHER" id="PTHR43767:SF1">
    <property type="entry name" value="NONRIBOSOMAL PEPTIDE SYNTHASE PES1 (EUROFUNG)-RELATED"/>
    <property type="match status" value="1"/>
</dbReference>
<organism evidence="2 3">
    <name type="scientific">Riccia fluitans</name>
    <dbReference type="NCBI Taxonomy" id="41844"/>
    <lineage>
        <taxon>Eukaryota</taxon>
        <taxon>Viridiplantae</taxon>
        <taxon>Streptophyta</taxon>
        <taxon>Embryophyta</taxon>
        <taxon>Marchantiophyta</taxon>
        <taxon>Marchantiopsida</taxon>
        <taxon>Marchantiidae</taxon>
        <taxon>Marchantiales</taxon>
        <taxon>Ricciaceae</taxon>
        <taxon>Riccia</taxon>
    </lineage>
</organism>
<dbReference type="SUPFAM" id="SSF56801">
    <property type="entry name" value="Acetyl-CoA synthetase-like"/>
    <property type="match status" value="1"/>
</dbReference>
<name>A0ABD1YGT8_9MARC</name>
<dbReference type="InterPro" id="IPR050237">
    <property type="entry name" value="ATP-dep_AMP-bd_enzyme"/>
</dbReference>
<evidence type="ECO:0000259" key="1">
    <source>
        <dbReference type="Pfam" id="PF00501"/>
    </source>
</evidence>
<reference evidence="2 3" key="1">
    <citation type="submission" date="2024-09" db="EMBL/GenBank/DDBJ databases">
        <title>Chromosome-scale assembly of Riccia fluitans.</title>
        <authorList>
            <person name="Paukszto L."/>
            <person name="Sawicki J."/>
            <person name="Karawczyk K."/>
            <person name="Piernik-Szablinska J."/>
            <person name="Szczecinska M."/>
            <person name="Mazdziarz M."/>
        </authorList>
    </citation>
    <scope>NUCLEOTIDE SEQUENCE [LARGE SCALE GENOMIC DNA]</scope>
    <source>
        <strain evidence="2">Rf_01</strain>
        <tissue evidence="2">Aerial parts of the thallus</tissue>
    </source>
</reference>
<dbReference type="Pfam" id="PF00501">
    <property type="entry name" value="AMP-binding"/>
    <property type="match status" value="1"/>
</dbReference>
<dbReference type="Proteomes" id="UP001605036">
    <property type="component" value="Unassembled WGS sequence"/>
</dbReference>
<gene>
    <name evidence="2" type="ORF">R1flu_013435</name>
</gene>
<dbReference type="InterPro" id="IPR000873">
    <property type="entry name" value="AMP-dep_synth/lig_dom"/>
</dbReference>
<proteinExistence type="predicted"/>